<feature type="disulfide bond" evidence="1">
    <location>
        <begin position="109"/>
        <end position="119"/>
    </location>
</feature>
<feature type="chain" id="PRO_5036493294" description="EGF-like domain-containing protein" evidence="2">
    <location>
        <begin position="24"/>
        <end position="188"/>
    </location>
</feature>
<evidence type="ECO:0000256" key="2">
    <source>
        <dbReference type="SAM" id="SignalP"/>
    </source>
</evidence>
<keyword evidence="2" id="KW-0732">Signal</keyword>
<gene>
    <name evidence="4" type="ORF">NPIL_584531</name>
</gene>
<dbReference type="PROSITE" id="PS00022">
    <property type="entry name" value="EGF_1"/>
    <property type="match status" value="2"/>
</dbReference>
<organism evidence="4 5">
    <name type="scientific">Nephila pilipes</name>
    <name type="common">Giant wood spider</name>
    <name type="synonym">Nephila maculata</name>
    <dbReference type="NCBI Taxonomy" id="299642"/>
    <lineage>
        <taxon>Eukaryota</taxon>
        <taxon>Metazoa</taxon>
        <taxon>Ecdysozoa</taxon>
        <taxon>Arthropoda</taxon>
        <taxon>Chelicerata</taxon>
        <taxon>Arachnida</taxon>
        <taxon>Araneae</taxon>
        <taxon>Araneomorphae</taxon>
        <taxon>Entelegynae</taxon>
        <taxon>Araneoidea</taxon>
        <taxon>Nephilidae</taxon>
        <taxon>Nephila</taxon>
    </lineage>
</organism>
<dbReference type="Gene3D" id="2.10.25.10">
    <property type="entry name" value="Laminin"/>
    <property type="match status" value="2"/>
</dbReference>
<protein>
    <recommendedName>
        <fullName evidence="3">EGF-like domain-containing protein</fullName>
    </recommendedName>
</protein>
<dbReference type="InterPro" id="IPR000742">
    <property type="entry name" value="EGF"/>
</dbReference>
<keyword evidence="1" id="KW-0245">EGF-like domain</keyword>
<dbReference type="EMBL" id="BMAW01126407">
    <property type="protein sequence ID" value="GFU16626.1"/>
    <property type="molecule type" value="Genomic_DNA"/>
</dbReference>
<dbReference type="AlphaFoldDB" id="A0A8X6QJ98"/>
<evidence type="ECO:0000313" key="5">
    <source>
        <dbReference type="Proteomes" id="UP000887013"/>
    </source>
</evidence>
<feature type="signal peptide" evidence="2">
    <location>
        <begin position="1"/>
        <end position="23"/>
    </location>
</feature>
<dbReference type="PROSITE" id="PS01186">
    <property type="entry name" value="EGF_2"/>
    <property type="match status" value="1"/>
</dbReference>
<keyword evidence="5" id="KW-1185">Reference proteome</keyword>
<name>A0A8X6QJ98_NEPPI</name>
<feature type="domain" description="EGF-like" evidence="3">
    <location>
        <begin position="33"/>
        <end position="67"/>
    </location>
</feature>
<feature type="domain" description="EGF-like" evidence="3">
    <location>
        <begin position="105"/>
        <end position="143"/>
    </location>
</feature>
<evidence type="ECO:0000259" key="3">
    <source>
        <dbReference type="PROSITE" id="PS50026"/>
    </source>
</evidence>
<dbReference type="OrthoDB" id="6436270at2759"/>
<proteinExistence type="predicted"/>
<evidence type="ECO:0000256" key="1">
    <source>
        <dbReference type="PROSITE-ProRule" id="PRU00076"/>
    </source>
</evidence>
<reference evidence="4" key="1">
    <citation type="submission" date="2020-08" db="EMBL/GenBank/DDBJ databases">
        <title>Multicomponent nature underlies the extraordinary mechanical properties of spider dragline silk.</title>
        <authorList>
            <person name="Kono N."/>
            <person name="Nakamura H."/>
            <person name="Mori M."/>
            <person name="Yoshida Y."/>
            <person name="Ohtoshi R."/>
            <person name="Malay A.D."/>
            <person name="Moran D.A.P."/>
            <person name="Tomita M."/>
            <person name="Numata K."/>
            <person name="Arakawa K."/>
        </authorList>
    </citation>
    <scope>NUCLEOTIDE SEQUENCE</scope>
</reference>
<accession>A0A8X6QJ98</accession>
<comment type="caution">
    <text evidence="4">The sequence shown here is derived from an EMBL/GenBank/DDBJ whole genome shotgun (WGS) entry which is preliminary data.</text>
</comment>
<dbReference type="PROSITE" id="PS50026">
    <property type="entry name" value="EGF_3"/>
    <property type="match status" value="2"/>
</dbReference>
<sequence>MYCVGKGIILLLIVGGVFILGAAVPENDDELIAGASCKNNGECRNDGVCGTKKVCECKEGWTGAYCENIRGCDWLKCDTKISNCIFDQTTKNAKCQCKENNKVYMDNRCIASCWNDMECLNSGYCNVYKVCRCREGSSGDHCEIVDGCEDLKCDTKISNCSLNVEAEKGMCQCKDDKKLYVNNKCVSK</sequence>
<comment type="caution">
    <text evidence="1">Lacks conserved residue(s) required for the propagation of feature annotation.</text>
</comment>
<keyword evidence="1" id="KW-1015">Disulfide bond</keyword>
<dbReference type="Proteomes" id="UP000887013">
    <property type="component" value="Unassembled WGS sequence"/>
</dbReference>
<feature type="disulfide bond" evidence="1">
    <location>
        <begin position="57"/>
        <end position="66"/>
    </location>
</feature>
<evidence type="ECO:0000313" key="4">
    <source>
        <dbReference type="EMBL" id="GFU16626.1"/>
    </source>
</evidence>
<feature type="disulfide bond" evidence="1">
    <location>
        <begin position="133"/>
        <end position="142"/>
    </location>
</feature>